<dbReference type="GO" id="GO:0030288">
    <property type="term" value="C:outer membrane-bounded periplasmic space"/>
    <property type="evidence" value="ECO:0007669"/>
    <property type="project" value="InterPro"/>
</dbReference>
<dbReference type="Pfam" id="PF03480">
    <property type="entry name" value="DctP"/>
    <property type="match status" value="1"/>
</dbReference>
<protein>
    <submittedName>
        <fullName evidence="2">DctP family TRAP transporter solute-binding subunit</fullName>
    </submittedName>
</protein>
<accession>A0A8A7K6Q4</accession>
<dbReference type="PANTHER" id="PTHR33376:SF18">
    <property type="entry name" value="2,3-DIKETO-L-GULONATE-BINDING PERIPLASMIC PROTEIN YIAO"/>
    <property type="match status" value="1"/>
</dbReference>
<dbReference type="NCBIfam" id="NF037995">
    <property type="entry name" value="TRAP_S1"/>
    <property type="match status" value="1"/>
</dbReference>
<dbReference type="PANTHER" id="PTHR33376">
    <property type="match status" value="1"/>
</dbReference>
<dbReference type="GO" id="GO:0055085">
    <property type="term" value="P:transmembrane transport"/>
    <property type="evidence" value="ECO:0007669"/>
    <property type="project" value="InterPro"/>
</dbReference>
<evidence type="ECO:0000256" key="1">
    <source>
        <dbReference type="ARBA" id="ARBA00022729"/>
    </source>
</evidence>
<dbReference type="PIRSF" id="PIRSF006470">
    <property type="entry name" value="DctB"/>
    <property type="match status" value="1"/>
</dbReference>
<dbReference type="KEGG" id="ifn:GM661_05430"/>
<dbReference type="GO" id="GO:0030246">
    <property type="term" value="F:carbohydrate binding"/>
    <property type="evidence" value="ECO:0007669"/>
    <property type="project" value="TreeGrafter"/>
</dbReference>
<gene>
    <name evidence="2" type="ORF">GM661_05430</name>
</gene>
<dbReference type="EMBL" id="CP046640">
    <property type="protein sequence ID" value="QTL97463.1"/>
    <property type="molecule type" value="Genomic_DNA"/>
</dbReference>
<dbReference type="RefSeq" id="WP_230869091.1">
    <property type="nucleotide sequence ID" value="NZ_CP046640.1"/>
</dbReference>
<organism evidence="2 3">
    <name type="scientific">Iocasia fonsfrigidae</name>
    <dbReference type="NCBI Taxonomy" id="2682810"/>
    <lineage>
        <taxon>Bacteria</taxon>
        <taxon>Bacillati</taxon>
        <taxon>Bacillota</taxon>
        <taxon>Clostridia</taxon>
        <taxon>Halanaerobiales</taxon>
        <taxon>Halanaerobiaceae</taxon>
        <taxon>Iocasia</taxon>
    </lineage>
</organism>
<proteinExistence type="predicted"/>
<dbReference type="AlphaFoldDB" id="A0A8A7K6Q4"/>
<dbReference type="InterPro" id="IPR018389">
    <property type="entry name" value="DctP_fam"/>
</dbReference>
<evidence type="ECO:0000313" key="3">
    <source>
        <dbReference type="Proteomes" id="UP000665020"/>
    </source>
</evidence>
<evidence type="ECO:0000313" key="2">
    <source>
        <dbReference type="EMBL" id="QTL97463.1"/>
    </source>
</evidence>
<dbReference type="Proteomes" id="UP000665020">
    <property type="component" value="Chromosome"/>
</dbReference>
<name>A0A8A7K6Q4_9FIRM</name>
<dbReference type="Gene3D" id="3.40.190.170">
    <property type="entry name" value="Bacterial extracellular solute-binding protein, family 7"/>
    <property type="match status" value="1"/>
</dbReference>
<dbReference type="NCBIfam" id="TIGR00787">
    <property type="entry name" value="dctP"/>
    <property type="match status" value="1"/>
</dbReference>
<dbReference type="InterPro" id="IPR004682">
    <property type="entry name" value="TRAP_DctP"/>
</dbReference>
<dbReference type="InterPro" id="IPR038404">
    <property type="entry name" value="TRAP_DctP_sf"/>
</dbReference>
<keyword evidence="1" id="KW-0732">Signal</keyword>
<sequence>MLKKGILLFTLLILLVSVLAGGVLAEDKEVYEMKFGVSNPPKEYHHSWTPYIVFKNEVELRSNGRLQVKIFPGGQLGSIESMVNQVRMGAIEATEPSDGHLASIYPNIQVFSIPYLFSNRMVAWEVLGGPFGQKMIEDMAQKTGLRALFWSENGGFRHYSNDKRLVKTPADMKGLKIRTMNIPLHMKIVEDLGASPTPISWNELYTALQTGVVDGQENSVATFLVPKLEEVQKYIILDGHVYGVNSIVLNEEWYQGLPDDLKEIIHQSAQIALSVNHGLTVAREVKGIEYLKEKGVQIYRPTLEEKVLFKEKTQQSAIDWLNNNLDPDWVKGILEATEKAEKELGLN</sequence>
<reference evidence="2" key="1">
    <citation type="submission" date="2019-12" db="EMBL/GenBank/DDBJ databases">
        <authorList>
            <person name="zhang j."/>
            <person name="sun C.M."/>
        </authorList>
    </citation>
    <scope>NUCLEOTIDE SEQUENCE</scope>
    <source>
        <strain evidence="2">NS-1</strain>
    </source>
</reference>
<keyword evidence="3" id="KW-1185">Reference proteome</keyword>